<dbReference type="Proteomes" id="UP001295794">
    <property type="component" value="Unassembled WGS sequence"/>
</dbReference>
<protein>
    <submittedName>
        <fullName evidence="2">Uncharacterized protein</fullName>
    </submittedName>
</protein>
<comment type="caution">
    <text evidence="2">The sequence shown here is derived from an EMBL/GenBank/DDBJ whole genome shotgun (WGS) entry which is preliminary data.</text>
</comment>
<dbReference type="EMBL" id="CAVNYO010000417">
    <property type="protein sequence ID" value="CAK5277014.1"/>
    <property type="molecule type" value="Genomic_DNA"/>
</dbReference>
<dbReference type="EMBL" id="CAVNYO010000418">
    <property type="protein sequence ID" value="CAK5277024.1"/>
    <property type="molecule type" value="Genomic_DNA"/>
</dbReference>
<evidence type="ECO:0000313" key="1">
    <source>
        <dbReference type="EMBL" id="CAK5277014.1"/>
    </source>
</evidence>
<proteinExistence type="predicted"/>
<organism evidence="2 3">
    <name type="scientific">Mycena citricolor</name>
    <dbReference type="NCBI Taxonomy" id="2018698"/>
    <lineage>
        <taxon>Eukaryota</taxon>
        <taxon>Fungi</taxon>
        <taxon>Dikarya</taxon>
        <taxon>Basidiomycota</taxon>
        <taxon>Agaricomycotina</taxon>
        <taxon>Agaricomycetes</taxon>
        <taxon>Agaricomycetidae</taxon>
        <taxon>Agaricales</taxon>
        <taxon>Marasmiineae</taxon>
        <taxon>Mycenaceae</taxon>
        <taxon>Mycena</taxon>
    </lineage>
</organism>
<evidence type="ECO:0000313" key="2">
    <source>
        <dbReference type="EMBL" id="CAK5277024.1"/>
    </source>
</evidence>
<gene>
    <name evidence="1" type="ORF">MYCIT1_LOCUS25763</name>
    <name evidence="2" type="ORF">MYCIT1_LOCUS25784</name>
</gene>
<name>A0AAD2HLB6_9AGAR</name>
<keyword evidence="3" id="KW-1185">Reference proteome</keyword>
<sequence>MAGPPCVPDQALVSNETRASTPIQARCSASSAVVISRSKGLGFRSSRDKRDIDRPGHCRLENRPGNGCSPEARVCRSSSRLVAFFKRSPRDLPNRSPPPSPCIQAGRVTRHQASLAPSAAAISPCLCVHLPGLIWSVLLR</sequence>
<dbReference type="AlphaFoldDB" id="A0AAD2HLB6"/>
<accession>A0AAD2HLB6</accession>
<evidence type="ECO:0000313" key="3">
    <source>
        <dbReference type="Proteomes" id="UP001295794"/>
    </source>
</evidence>
<reference evidence="2" key="1">
    <citation type="submission" date="2023-11" db="EMBL/GenBank/DDBJ databases">
        <authorList>
            <person name="De Vega J J."/>
            <person name="De Vega J J."/>
        </authorList>
    </citation>
    <scope>NUCLEOTIDE SEQUENCE</scope>
</reference>